<dbReference type="InterPro" id="IPR050855">
    <property type="entry name" value="NDM-1-like"/>
</dbReference>
<organism evidence="2 3">
    <name type="scientific">Amycolatopsis pretoriensis</name>
    <dbReference type="NCBI Taxonomy" id="218821"/>
    <lineage>
        <taxon>Bacteria</taxon>
        <taxon>Bacillati</taxon>
        <taxon>Actinomycetota</taxon>
        <taxon>Actinomycetes</taxon>
        <taxon>Pseudonocardiales</taxon>
        <taxon>Pseudonocardiaceae</taxon>
        <taxon>Amycolatopsis</taxon>
    </lineage>
</organism>
<reference evidence="3" key="1">
    <citation type="submission" date="2016-10" db="EMBL/GenBank/DDBJ databases">
        <authorList>
            <person name="Varghese N."/>
            <person name="Submissions S."/>
        </authorList>
    </citation>
    <scope>NUCLEOTIDE SEQUENCE [LARGE SCALE GENOMIC DNA]</scope>
    <source>
        <strain evidence="3">DSM 44654</strain>
    </source>
</reference>
<dbReference type="Pfam" id="PF00753">
    <property type="entry name" value="Lactamase_B"/>
    <property type="match status" value="1"/>
</dbReference>
<dbReference type="InterPro" id="IPR036866">
    <property type="entry name" value="RibonucZ/Hydroxyglut_hydro"/>
</dbReference>
<evidence type="ECO:0000259" key="1">
    <source>
        <dbReference type="SMART" id="SM00849"/>
    </source>
</evidence>
<proteinExistence type="predicted"/>
<dbReference type="PANTHER" id="PTHR42951">
    <property type="entry name" value="METALLO-BETA-LACTAMASE DOMAIN-CONTAINING"/>
    <property type="match status" value="1"/>
</dbReference>
<dbReference type="CDD" id="cd16282">
    <property type="entry name" value="metallo-hydrolase-like_MBL-fold"/>
    <property type="match status" value="1"/>
</dbReference>
<dbReference type="Gene3D" id="3.60.15.10">
    <property type="entry name" value="Ribonuclease Z/Hydroxyacylglutathione hydrolase-like"/>
    <property type="match status" value="1"/>
</dbReference>
<dbReference type="STRING" id="218821.SAMN05421837_105456"/>
<accession>A0A1H5R0F9</accession>
<evidence type="ECO:0000313" key="3">
    <source>
        <dbReference type="Proteomes" id="UP000198878"/>
    </source>
</evidence>
<dbReference type="Proteomes" id="UP000198878">
    <property type="component" value="Unassembled WGS sequence"/>
</dbReference>
<dbReference type="SUPFAM" id="SSF56281">
    <property type="entry name" value="Metallo-hydrolase/oxidoreductase"/>
    <property type="match status" value="1"/>
</dbReference>
<protein>
    <submittedName>
        <fullName evidence="2">Cyclase</fullName>
    </submittedName>
</protein>
<dbReference type="AlphaFoldDB" id="A0A1H5R0F9"/>
<feature type="domain" description="Metallo-beta-lactamase" evidence="1">
    <location>
        <begin position="74"/>
        <end position="255"/>
    </location>
</feature>
<keyword evidence="3" id="KW-1185">Reference proteome</keyword>
<evidence type="ECO:0000313" key="2">
    <source>
        <dbReference type="EMBL" id="SEF30897.1"/>
    </source>
</evidence>
<dbReference type="SMART" id="SM00849">
    <property type="entry name" value="Lactamase_B"/>
    <property type="match status" value="1"/>
</dbReference>
<dbReference type="PANTHER" id="PTHR42951:SF4">
    <property type="entry name" value="ACYL-COENZYME A THIOESTERASE MBLAC2"/>
    <property type="match status" value="1"/>
</dbReference>
<dbReference type="InterPro" id="IPR001279">
    <property type="entry name" value="Metallo-B-lactamas"/>
</dbReference>
<sequence length="350" mass="37636">MMTSRSVPGNGAERQSPALSLAWTSEIPNYSANRRSPPCGIVGAVTDRSPSAAAVTRLADQVHGYVQPDGSWYINNCGVVDAGDHTVLIDTCSTERRTRTLLEAVEAATGSPVTTLVNTHHHGDHTNGNYLVEGATVIGHRKTRELMVAEGIQTFEGIFVGSDWGELRSRPPEVVFDDRLTVHAGDVTLELIHPGHAAHTTNDVLVWLPEQRVLYAGDLVFNGGSPFALMGSVAGWRKGLDVIRELQPDVILPGHGGPCGLDVVDKVDEYLGFVQRTAERGKAAGLSPLEVAKETDLGEFATLSEQERLPGNLHRAYAELDGAEWGADIDLVAAITDMLAYNKGPIRCFS</sequence>
<name>A0A1H5R0F9_9PSEU</name>
<gene>
    <name evidence="2" type="ORF">SAMN05421837_105456</name>
</gene>
<dbReference type="EMBL" id="FNUJ01000005">
    <property type="protein sequence ID" value="SEF30897.1"/>
    <property type="molecule type" value="Genomic_DNA"/>
</dbReference>